<accession>A0ABS6USF7</accession>
<keyword evidence="2" id="KW-1185">Reference proteome</keyword>
<dbReference type="RefSeq" id="WP_218606311.1">
    <property type="nucleotide sequence ID" value="NZ_JADQDJ010000581.1"/>
</dbReference>
<reference evidence="1 2" key="1">
    <citation type="submission" date="2020-11" db="EMBL/GenBank/DDBJ databases">
        <title>Pseudonocardia abyssalis sp. nov. and Pseudonocardia oceani sp. nov., description and phylogenomic analysis of two novel actinomycetes isolated from the deep Southern Ocean.</title>
        <authorList>
            <person name="Parra J."/>
        </authorList>
    </citation>
    <scope>NUCLEOTIDE SEQUENCE [LARGE SCALE GENOMIC DNA]</scope>
    <source>
        <strain evidence="1 2">KRD-168</strain>
    </source>
</reference>
<evidence type="ECO:0008006" key="3">
    <source>
        <dbReference type="Google" id="ProtNLM"/>
    </source>
</evidence>
<dbReference type="Proteomes" id="UP000694287">
    <property type="component" value="Unassembled WGS sequence"/>
</dbReference>
<proteinExistence type="predicted"/>
<sequence length="49" mass="5150">MTEHRPRTLDALHLAVLLTAAATLGDEVVLLSRDVGQVEAAGELGIAVR</sequence>
<evidence type="ECO:0000313" key="1">
    <source>
        <dbReference type="EMBL" id="MBW0135196.1"/>
    </source>
</evidence>
<comment type="caution">
    <text evidence="1">The sequence shown here is derived from an EMBL/GenBank/DDBJ whole genome shotgun (WGS) entry which is preliminary data.</text>
</comment>
<gene>
    <name evidence="1" type="ORF">I4I81_13165</name>
</gene>
<protein>
    <recommendedName>
        <fullName evidence="3">PIN domain-containing protein</fullName>
    </recommendedName>
</protein>
<name>A0ABS6USF7_9PSEU</name>
<dbReference type="EMBL" id="JADQDK010000001">
    <property type="protein sequence ID" value="MBW0135196.1"/>
    <property type="molecule type" value="Genomic_DNA"/>
</dbReference>
<evidence type="ECO:0000313" key="2">
    <source>
        <dbReference type="Proteomes" id="UP000694287"/>
    </source>
</evidence>
<organism evidence="1 2">
    <name type="scientific">Pseudonocardia abyssalis</name>
    <dbReference type="NCBI Taxonomy" id="2792008"/>
    <lineage>
        <taxon>Bacteria</taxon>
        <taxon>Bacillati</taxon>
        <taxon>Actinomycetota</taxon>
        <taxon>Actinomycetes</taxon>
        <taxon>Pseudonocardiales</taxon>
        <taxon>Pseudonocardiaceae</taxon>
        <taxon>Pseudonocardia</taxon>
    </lineage>
</organism>